<dbReference type="EMBL" id="JBHSMG010000002">
    <property type="protein sequence ID" value="MFC5502643.1"/>
    <property type="molecule type" value="Genomic_DNA"/>
</dbReference>
<dbReference type="InterPro" id="IPR023210">
    <property type="entry name" value="NADP_OxRdtase_dom"/>
</dbReference>
<organism evidence="2 3">
    <name type="scientific">Lysinimonas soli</name>
    <dbReference type="NCBI Taxonomy" id="1074233"/>
    <lineage>
        <taxon>Bacteria</taxon>
        <taxon>Bacillati</taxon>
        <taxon>Actinomycetota</taxon>
        <taxon>Actinomycetes</taxon>
        <taxon>Micrococcales</taxon>
        <taxon>Microbacteriaceae</taxon>
        <taxon>Lysinimonas</taxon>
    </lineage>
</organism>
<name>A0ABW0NTL1_9MICO</name>
<accession>A0ABW0NTL1</accession>
<keyword evidence="3" id="KW-1185">Reference proteome</keyword>
<evidence type="ECO:0000259" key="1">
    <source>
        <dbReference type="Pfam" id="PF00248"/>
    </source>
</evidence>
<evidence type="ECO:0000313" key="2">
    <source>
        <dbReference type="EMBL" id="MFC5502643.1"/>
    </source>
</evidence>
<evidence type="ECO:0000313" key="3">
    <source>
        <dbReference type="Proteomes" id="UP001596039"/>
    </source>
</evidence>
<dbReference type="CDD" id="cd19081">
    <property type="entry name" value="AKR_AKR9C1"/>
    <property type="match status" value="1"/>
</dbReference>
<sequence>MTRLGNSDLNVFPLALGANTLGWTADEATSFAILDAFVEAGGNLIDTADNYSIWAEGNVGGESEIIIGRWLASRDLRDDVLIATKVSRHPDFLGLGRASISGGVEESLRRLGVDRIDVYYAHYDDPATPVEESAATFHELQQQGKIGHVGLSNYTAKRLEEWISVARAHGWELPVAFQPHYNLVHRQPYERELAPIVQAAQIGVVPYFGLASGLLSGKYGSAEEVNRSDRRVFTEKYSSPESFAVVDVLHEIAREQNVAVPTVALAWLRDAPGVVAPLASVRTADQLPALTAIGRFSLDADSRARLDSVSSRVPEEQL</sequence>
<feature type="domain" description="NADP-dependent oxidoreductase" evidence="1">
    <location>
        <begin position="13"/>
        <end position="309"/>
    </location>
</feature>
<dbReference type="Gene3D" id="3.20.20.100">
    <property type="entry name" value="NADP-dependent oxidoreductase domain"/>
    <property type="match status" value="1"/>
</dbReference>
<dbReference type="InterPro" id="IPR036812">
    <property type="entry name" value="NAD(P)_OxRdtase_dom_sf"/>
</dbReference>
<dbReference type="PANTHER" id="PTHR43364">
    <property type="entry name" value="NADH-SPECIFIC METHYLGLYOXAL REDUCTASE-RELATED"/>
    <property type="match status" value="1"/>
</dbReference>
<dbReference type="SUPFAM" id="SSF51430">
    <property type="entry name" value="NAD(P)-linked oxidoreductase"/>
    <property type="match status" value="1"/>
</dbReference>
<dbReference type="InterPro" id="IPR050523">
    <property type="entry name" value="AKR_Detox_Biosynth"/>
</dbReference>
<proteinExistence type="predicted"/>
<protein>
    <submittedName>
        <fullName evidence="2">Aldo/keto reductase</fullName>
    </submittedName>
</protein>
<gene>
    <name evidence="2" type="ORF">ACFPJ4_10385</name>
</gene>
<reference evidence="3" key="1">
    <citation type="journal article" date="2019" name="Int. J. Syst. Evol. Microbiol.">
        <title>The Global Catalogue of Microorganisms (GCM) 10K type strain sequencing project: providing services to taxonomists for standard genome sequencing and annotation.</title>
        <authorList>
            <consortium name="The Broad Institute Genomics Platform"/>
            <consortium name="The Broad Institute Genome Sequencing Center for Infectious Disease"/>
            <person name="Wu L."/>
            <person name="Ma J."/>
        </authorList>
    </citation>
    <scope>NUCLEOTIDE SEQUENCE [LARGE SCALE GENOMIC DNA]</scope>
    <source>
        <strain evidence="3">CGMCC 4.6997</strain>
    </source>
</reference>
<dbReference type="Pfam" id="PF00248">
    <property type="entry name" value="Aldo_ket_red"/>
    <property type="match status" value="1"/>
</dbReference>
<comment type="caution">
    <text evidence="2">The sequence shown here is derived from an EMBL/GenBank/DDBJ whole genome shotgun (WGS) entry which is preliminary data.</text>
</comment>
<dbReference type="RefSeq" id="WP_386740332.1">
    <property type="nucleotide sequence ID" value="NZ_JBHSMG010000002.1"/>
</dbReference>
<dbReference type="PANTHER" id="PTHR43364:SF6">
    <property type="entry name" value="OXIDOREDUCTASE-RELATED"/>
    <property type="match status" value="1"/>
</dbReference>
<dbReference type="Proteomes" id="UP001596039">
    <property type="component" value="Unassembled WGS sequence"/>
</dbReference>